<dbReference type="PANTHER" id="PTHR35446">
    <property type="entry name" value="SI:CH211-175M2.5"/>
    <property type="match status" value="1"/>
</dbReference>
<sequence>MAEFIQNDWRKADLSEAQRAMLEYSEKLTLTPAMMEEKDVQALRDAGWNDRDVLDIASACAYFNFRVRIVDGLGLETSDQTAERATQARDHAKTLAAEKGVSLPGDIWGVGEQAKAAKARA</sequence>
<protein>
    <recommendedName>
        <fullName evidence="2">Peroxidase</fullName>
    </recommendedName>
</protein>
<accession>A0A381XV76</accession>
<dbReference type="EMBL" id="UINC01016461">
    <property type="protein sequence ID" value="SVA68520.1"/>
    <property type="molecule type" value="Genomic_DNA"/>
</dbReference>
<dbReference type="Gene3D" id="1.20.1290.10">
    <property type="entry name" value="AhpD-like"/>
    <property type="match status" value="1"/>
</dbReference>
<dbReference type="AlphaFoldDB" id="A0A381XV76"/>
<evidence type="ECO:0000313" key="1">
    <source>
        <dbReference type="EMBL" id="SVA68520.1"/>
    </source>
</evidence>
<evidence type="ECO:0008006" key="2">
    <source>
        <dbReference type="Google" id="ProtNLM"/>
    </source>
</evidence>
<organism evidence="1">
    <name type="scientific">marine metagenome</name>
    <dbReference type="NCBI Taxonomy" id="408172"/>
    <lineage>
        <taxon>unclassified sequences</taxon>
        <taxon>metagenomes</taxon>
        <taxon>ecological metagenomes</taxon>
    </lineage>
</organism>
<gene>
    <name evidence="1" type="ORF">METZ01_LOCUS121374</name>
</gene>
<dbReference type="PANTHER" id="PTHR35446:SF2">
    <property type="entry name" value="CARBOXYMUCONOLACTONE DECARBOXYLASE-LIKE DOMAIN-CONTAINING PROTEIN"/>
    <property type="match status" value="1"/>
</dbReference>
<dbReference type="InterPro" id="IPR029032">
    <property type="entry name" value="AhpD-like"/>
</dbReference>
<proteinExistence type="predicted"/>
<name>A0A381XV76_9ZZZZ</name>
<dbReference type="SUPFAM" id="SSF69118">
    <property type="entry name" value="AhpD-like"/>
    <property type="match status" value="1"/>
</dbReference>
<reference evidence="1" key="1">
    <citation type="submission" date="2018-05" db="EMBL/GenBank/DDBJ databases">
        <authorList>
            <person name="Lanie J.A."/>
            <person name="Ng W.-L."/>
            <person name="Kazmierczak K.M."/>
            <person name="Andrzejewski T.M."/>
            <person name="Davidsen T.M."/>
            <person name="Wayne K.J."/>
            <person name="Tettelin H."/>
            <person name="Glass J.I."/>
            <person name="Rusch D."/>
            <person name="Podicherti R."/>
            <person name="Tsui H.-C.T."/>
            <person name="Winkler M.E."/>
        </authorList>
    </citation>
    <scope>NUCLEOTIDE SEQUENCE</scope>
</reference>